<evidence type="ECO:0000256" key="1">
    <source>
        <dbReference type="SAM" id="MobiDB-lite"/>
    </source>
</evidence>
<keyword evidence="3" id="KW-1185">Reference proteome</keyword>
<feature type="region of interest" description="Disordered" evidence="1">
    <location>
        <begin position="65"/>
        <end position="98"/>
    </location>
</feature>
<name>A0ABR2R028_9ROSI</name>
<reference evidence="2 3" key="1">
    <citation type="journal article" date="2024" name="G3 (Bethesda)">
        <title>Genome assembly of Hibiscus sabdariffa L. provides insights into metabolisms of medicinal natural products.</title>
        <authorList>
            <person name="Kim T."/>
        </authorList>
    </citation>
    <scope>NUCLEOTIDE SEQUENCE [LARGE SCALE GENOMIC DNA]</scope>
    <source>
        <strain evidence="2">TK-2024</strain>
        <tissue evidence="2">Old leaves</tissue>
    </source>
</reference>
<protein>
    <submittedName>
        <fullName evidence="2">Uncharacterized protein</fullName>
    </submittedName>
</protein>
<evidence type="ECO:0000313" key="3">
    <source>
        <dbReference type="Proteomes" id="UP001396334"/>
    </source>
</evidence>
<gene>
    <name evidence="2" type="ORF">V6N11_035288</name>
</gene>
<sequence length="127" mass="14043">MGRVNVNGPGRVGRVESGGPIRVRVHQVRRANRFGPNTLGARLGIRILYYCIVDRVIGLGLVANGGGQEKAATDDNDAGKRRKIRGKSASQKKDKLLTERGRWRRSIEDKMRVSAKGEFQIYGRTVA</sequence>
<accession>A0ABR2R028</accession>
<dbReference type="EMBL" id="JBBPBN010000029">
    <property type="protein sequence ID" value="KAK9006243.1"/>
    <property type="molecule type" value="Genomic_DNA"/>
</dbReference>
<comment type="caution">
    <text evidence="2">The sequence shown here is derived from an EMBL/GenBank/DDBJ whole genome shotgun (WGS) entry which is preliminary data.</text>
</comment>
<dbReference type="Proteomes" id="UP001396334">
    <property type="component" value="Unassembled WGS sequence"/>
</dbReference>
<organism evidence="2 3">
    <name type="scientific">Hibiscus sabdariffa</name>
    <name type="common">roselle</name>
    <dbReference type="NCBI Taxonomy" id="183260"/>
    <lineage>
        <taxon>Eukaryota</taxon>
        <taxon>Viridiplantae</taxon>
        <taxon>Streptophyta</taxon>
        <taxon>Embryophyta</taxon>
        <taxon>Tracheophyta</taxon>
        <taxon>Spermatophyta</taxon>
        <taxon>Magnoliopsida</taxon>
        <taxon>eudicotyledons</taxon>
        <taxon>Gunneridae</taxon>
        <taxon>Pentapetalae</taxon>
        <taxon>rosids</taxon>
        <taxon>malvids</taxon>
        <taxon>Malvales</taxon>
        <taxon>Malvaceae</taxon>
        <taxon>Malvoideae</taxon>
        <taxon>Hibiscus</taxon>
    </lineage>
</organism>
<proteinExistence type="predicted"/>
<evidence type="ECO:0000313" key="2">
    <source>
        <dbReference type="EMBL" id="KAK9006243.1"/>
    </source>
</evidence>